<reference evidence="1" key="1">
    <citation type="journal article" date="2023" name="G3 (Bethesda)">
        <title>Whole genome assemblies of Zophobas morio and Tenebrio molitor.</title>
        <authorList>
            <person name="Kaur S."/>
            <person name="Stinson S.A."/>
            <person name="diCenzo G.C."/>
        </authorList>
    </citation>
    <scope>NUCLEOTIDE SEQUENCE</scope>
    <source>
        <strain evidence="1">QUZm001</strain>
    </source>
</reference>
<sequence>MWTSENPHFFIESPQYPQKVGVWAAISQHRVIGPIFFYGNINAARYRDEILSVFLNQLDDEELVITHKINDINNSASVLENVANAVRRRARLCLQEGGSHFQHLL</sequence>
<protein>
    <submittedName>
        <fullName evidence="1">Uncharacterized protein</fullName>
    </submittedName>
</protein>
<organism evidence="1 2">
    <name type="scientific">Zophobas morio</name>
    <dbReference type="NCBI Taxonomy" id="2755281"/>
    <lineage>
        <taxon>Eukaryota</taxon>
        <taxon>Metazoa</taxon>
        <taxon>Ecdysozoa</taxon>
        <taxon>Arthropoda</taxon>
        <taxon>Hexapoda</taxon>
        <taxon>Insecta</taxon>
        <taxon>Pterygota</taxon>
        <taxon>Neoptera</taxon>
        <taxon>Endopterygota</taxon>
        <taxon>Coleoptera</taxon>
        <taxon>Polyphaga</taxon>
        <taxon>Cucujiformia</taxon>
        <taxon>Tenebrionidae</taxon>
        <taxon>Zophobas</taxon>
    </lineage>
</organism>
<dbReference type="GO" id="GO:0003676">
    <property type="term" value="F:nucleic acid binding"/>
    <property type="evidence" value="ECO:0007669"/>
    <property type="project" value="InterPro"/>
</dbReference>
<accession>A0AA38IUJ2</accession>
<dbReference type="InterPro" id="IPR036397">
    <property type="entry name" value="RNaseH_sf"/>
</dbReference>
<name>A0AA38IUJ2_9CUCU</name>
<gene>
    <name evidence="1" type="ORF">Zmor_006846</name>
</gene>
<dbReference type="Gene3D" id="3.30.420.10">
    <property type="entry name" value="Ribonuclease H-like superfamily/Ribonuclease H"/>
    <property type="match status" value="1"/>
</dbReference>
<proteinExistence type="predicted"/>
<dbReference type="PANTHER" id="PTHR47326">
    <property type="entry name" value="TRANSPOSABLE ELEMENT TC3 TRANSPOSASE-LIKE PROTEIN"/>
    <property type="match status" value="1"/>
</dbReference>
<comment type="caution">
    <text evidence="1">The sequence shown here is derived from an EMBL/GenBank/DDBJ whole genome shotgun (WGS) entry which is preliminary data.</text>
</comment>
<evidence type="ECO:0000313" key="2">
    <source>
        <dbReference type="Proteomes" id="UP001168821"/>
    </source>
</evidence>
<evidence type="ECO:0000313" key="1">
    <source>
        <dbReference type="EMBL" id="KAJ3662500.1"/>
    </source>
</evidence>
<dbReference type="EMBL" id="JALNTZ010000002">
    <property type="protein sequence ID" value="KAJ3662500.1"/>
    <property type="molecule type" value="Genomic_DNA"/>
</dbReference>
<dbReference type="PANTHER" id="PTHR47326:SF1">
    <property type="entry name" value="HTH PSQ-TYPE DOMAIN-CONTAINING PROTEIN"/>
    <property type="match status" value="1"/>
</dbReference>
<dbReference type="Proteomes" id="UP001168821">
    <property type="component" value="Unassembled WGS sequence"/>
</dbReference>
<dbReference type="AlphaFoldDB" id="A0AA38IUJ2"/>
<keyword evidence="2" id="KW-1185">Reference proteome</keyword>